<evidence type="ECO:0000313" key="2">
    <source>
        <dbReference type="Proteomes" id="UP000582182"/>
    </source>
</evidence>
<dbReference type="Proteomes" id="UP000582182">
    <property type="component" value="Unassembled WGS sequence"/>
</dbReference>
<accession>A0A7L3L2U8</accession>
<reference evidence="1 2" key="1">
    <citation type="submission" date="2019-09" db="EMBL/GenBank/DDBJ databases">
        <title>Bird 10,000 Genomes (B10K) Project - Family phase.</title>
        <authorList>
            <person name="Zhang G."/>
        </authorList>
    </citation>
    <scope>NUCLEOTIDE SEQUENCE [LARGE SCALE GENOMIC DNA]</scope>
    <source>
        <strain evidence="1">B10K-DU-029-46</strain>
    </source>
</reference>
<organism evidence="1 2">
    <name type="scientific">Turnix velox</name>
    <name type="common">Little buttonquail</name>
    <dbReference type="NCBI Taxonomy" id="2529409"/>
    <lineage>
        <taxon>Eukaryota</taxon>
        <taxon>Metazoa</taxon>
        <taxon>Chordata</taxon>
        <taxon>Craniata</taxon>
        <taxon>Vertebrata</taxon>
        <taxon>Euteleostomi</taxon>
        <taxon>Archelosauria</taxon>
        <taxon>Archosauria</taxon>
        <taxon>Dinosauria</taxon>
        <taxon>Saurischia</taxon>
        <taxon>Theropoda</taxon>
        <taxon>Coelurosauria</taxon>
        <taxon>Aves</taxon>
        <taxon>Neognathae</taxon>
        <taxon>Neoaves</taxon>
        <taxon>Charadriiformes</taxon>
        <taxon>Turnicidae</taxon>
        <taxon>Turnix</taxon>
    </lineage>
</organism>
<name>A0A7L3L2U8_9CHAR</name>
<proteinExistence type="predicted"/>
<gene>
    <name evidence="1" type="primary">Itpripl1_0</name>
    <name evidence="1" type="ORF">TURVEL_R13654</name>
</gene>
<sequence length="70" mass="7790">RRRLVEELVDQLLTVIRDQVSKKSLPVPQAAVGVGSAFEEWSHQDEDEVFQLLVPLKPPAGFAFEVAMGD</sequence>
<keyword evidence="2" id="KW-1185">Reference proteome</keyword>
<dbReference type="AlphaFoldDB" id="A0A7L3L2U8"/>
<protein>
    <submittedName>
        <fullName evidence="1">IPIL1 protein</fullName>
    </submittedName>
</protein>
<dbReference type="EMBL" id="VZTY01003603">
    <property type="protein sequence ID" value="NXU48345.1"/>
    <property type="molecule type" value="Genomic_DNA"/>
</dbReference>
<feature type="non-terminal residue" evidence="1">
    <location>
        <position position="70"/>
    </location>
</feature>
<feature type="non-terminal residue" evidence="1">
    <location>
        <position position="1"/>
    </location>
</feature>
<evidence type="ECO:0000313" key="1">
    <source>
        <dbReference type="EMBL" id="NXU48345.1"/>
    </source>
</evidence>
<dbReference type="OrthoDB" id="9034619at2759"/>
<comment type="caution">
    <text evidence="1">The sequence shown here is derived from an EMBL/GenBank/DDBJ whole genome shotgun (WGS) entry which is preliminary data.</text>
</comment>